<dbReference type="RefSeq" id="WP_197735425.1">
    <property type="nucleotide sequence ID" value="NZ_AP019791.1"/>
</dbReference>
<name>A0A510HI94_9ACTN</name>
<sequence>MDIGSAVGRELGVTEEQLRELPRYRESAAFSEEERLAIWLAEEMAETPVEIPPELSMKLRRHFDEAQLVELAAAIAWENYRARFNRVFGVRPVGFSGGDFCVLPERPAGDRE</sequence>
<keyword evidence="2" id="KW-1185">Reference proteome</keyword>
<evidence type="ECO:0000313" key="1">
    <source>
        <dbReference type="EMBL" id="BBL79716.1"/>
    </source>
</evidence>
<dbReference type="Gene3D" id="1.20.1290.10">
    <property type="entry name" value="AhpD-like"/>
    <property type="match status" value="1"/>
</dbReference>
<dbReference type="PANTHER" id="PTHR34846:SF5">
    <property type="entry name" value="CARBOXYMUCONOLACTONE DECARBOXYLASE-LIKE DOMAIN-CONTAINING PROTEIN"/>
    <property type="match status" value="1"/>
</dbReference>
<protein>
    <recommendedName>
        <fullName evidence="3">Carboxymuconolactone decarboxylase-like domain-containing protein</fullName>
    </recommendedName>
</protein>
<reference evidence="1" key="1">
    <citation type="journal article" date="2019" name="Microbiol. Resour. Announc.">
        <title>Complete Genome Sequence of Rubrobacter xylanophilus Strain AA3-22, Isolated from Arima Onsen in Japan.</title>
        <authorList>
            <person name="Tomariguchi N."/>
            <person name="Miyazaki K."/>
        </authorList>
    </citation>
    <scope>NUCLEOTIDE SEQUENCE [LARGE SCALE GENOMIC DNA]</scope>
    <source>
        <strain evidence="1">AA3-22</strain>
    </source>
</reference>
<accession>A0A510HI94</accession>
<organism evidence="1 2">
    <name type="scientific">Rubrobacter xylanophilus</name>
    <dbReference type="NCBI Taxonomy" id="49319"/>
    <lineage>
        <taxon>Bacteria</taxon>
        <taxon>Bacillati</taxon>
        <taxon>Actinomycetota</taxon>
        <taxon>Rubrobacteria</taxon>
        <taxon>Rubrobacterales</taxon>
        <taxon>Rubrobacteraceae</taxon>
        <taxon>Rubrobacter</taxon>
    </lineage>
</organism>
<dbReference type="SUPFAM" id="SSF69118">
    <property type="entry name" value="AhpD-like"/>
    <property type="match status" value="1"/>
</dbReference>
<dbReference type="EMBL" id="AP019791">
    <property type="protein sequence ID" value="BBL79716.1"/>
    <property type="molecule type" value="Genomic_DNA"/>
</dbReference>
<evidence type="ECO:0008006" key="3">
    <source>
        <dbReference type="Google" id="ProtNLM"/>
    </source>
</evidence>
<dbReference type="Proteomes" id="UP000318065">
    <property type="component" value="Chromosome"/>
</dbReference>
<evidence type="ECO:0000313" key="2">
    <source>
        <dbReference type="Proteomes" id="UP000318065"/>
    </source>
</evidence>
<dbReference type="AlphaFoldDB" id="A0A510HI94"/>
<dbReference type="InterPro" id="IPR029032">
    <property type="entry name" value="AhpD-like"/>
</dbReference>
<proteinExistence type="predicted"/>
<gene>
    <name evidence="1" type="ORF">RxyAA322_15700</name>
</gene>
<dbReference type="PANTHER" id="PTHR34846">
    <property type="entry name" value="4-CARBOXYMUCONOLACTONE DECARBOXYLASE FAMILY PROTEIN (AFU_ORTHOLOGUE AFUA_6G11590)"/>
    <property type="match status" value="1"/>
</dbReference>